<sequence>MKSRKFLWSGVLILSVLLFATYLVPNIYLGGNKVLRETNINSIYRSDNYNYSNRWGSGYGMMGSYRDRGMMGGYGGMMGRNFR</sequence>
<gene>
    <name evidence="2" type="ORF">C1I91_14865</name>
</gene>
<evidence type="ECO:0000313" key="3">
    <source>
        <dbReference type="Proteomes" id="UP000286268"/>
    </source>
</evidence>
<keyword evidence="1" id="KW-0812">Transmembrane</keyword>
<keyword evidence="3" id="KW-1185">Reference proteome</keyword>
<evidence type="ECO:0000256" key="1">
    <source>
        <dbReference type="SAM" id="Phobius"/>
    </source>
</evidence>
<proteinExistence type="predicted"/>
<dbReference type="Proteomes" id="UP000286268">
    <property type="component" value="Chromosome"/>
</dbReference>
<dbReference type="EMBL" id="CP025746">
    <property type="protein sequence ID" value="QAA32821.1"/>
    <property type="molecule type" value="Genomic_DNA"/>
</dbReference>
<dbReference type="RefSeq" id="WP_128213559.1">
    <property type="nucleotide sequence ID" value="NZ_CP025746.1"/>
</dbReference>
<reference evidence="2 3" key="1">
    <citation type="submission" date="2018-01" db="EMBL/GenBank/DDBJ databases">
        <title>Genome Sequencing and Assembly of Anaerobacter polyendosporus strain CT4.</title>
        <authorList>
            <person name="Tachaapaikoon C."/>
            <person name="Sutheeworapong S."/>
            <person name="Jenjaroenpun P."/>
            <person name="Wongsurawat T."/>
            <person name="Nookeaw I."/>
            <person name="Cheawchanlertfa P."/>
            <person name="Kosugi A."/>
            <person name="Cheevadhanarak S."/>
            <person name="Ratanakhanokchai K."/>
        </authorList>
    </citation>
    <scope>NUCLEOTIDE SEQUENCE [LARGE SCALE GENOMIC DNA]</scope>
    <source>
        <strain evidence="2 3">CT4</strain>
    </source>
</reference>
<dbReference type="AlphaFoldDB" id="A0A3R5U9H0"/>
<dbReference type="KEGG" id="cmah:C1I91_14865"/>
<evidence type="ECO:0000313" key="2">
    <source>
        <dbReference type="EMBL" id="QAA32821.1"/>
    </source>
</evidence>
<organism evidence="2 3">
    <name type="scientific">Clostridium manihotivorum</name>
    <dbReference type="NCBI Taxonomy" id="2320868"/>
    <lineage>
        <taxon>Bacteria</taxon>
        <taxon>Bacillati</taxon>
        <taxon>Bacillota</taxon>
        <taxon>Clostridia</taxon>
        <taxon>Eubacteriales</taxon>
        <taxon>Clostridiaceae</taxon>
        <taxon>Clostridium</taxon>
    </lineage>
</organism>
<accession>A0A3R5U9H0</accession>
<protein>
    <submittedName>
        <fullName evidence="2">Uncharacterized protein</fullName>
    </submittedName>
</protein>
<keyword evidence="1" id="KW-0472">Membrane</keyword>
<feature type="transmembrane region" description="Helical" evidence="1">
    <location>
        <begin position="6"/>
        <end position="29"/>
    </location>
</feature>
<keyword evidence="1" id="KW-1133">Transmembrane helix</keyword>
<name>A0A3R5U9H0_9CLOT</name>